<keyword evidence="7 14" id="KW-0862">Zinc</keyword>
<evidence type="ECO:0000256" key="2">
    <source>
        <dbReference type="ARBA" id="ARBA00004173"/>
    </source>
</evidence>
<reference evidence="18 19" key="1">
    <citation type="submission" date="2020-09" db="EMBL/GenBank/DDBJ databases">
        <authorList>
            <person name="Ashkenazy H."/>
        </authorList>
    </citation>
    <scope>NUCLEOTIDE SEQUENCE [LARGE SCALE GENOMIC DNA]</scope>
    <source>
        <strain evidence="19">cv. Cdm-0</strain>
    </source>
</reference>
<dbReference type="InterPro" id="IPR013149">
    <property type="entry name" value="ADH-like_C"/>
</dbReference>
<evidence type="ECO:0000256" key="10">
    <source>
        <dbReference type="ARBA" id="ARBA00023128"/>
    </source>
</evidence>
<dbReference type="CDD" id="cd00926">
    <property type="entry name" value="Cyt_c_Oxidase_VIb"/>
    <property type="match status" value="1"/>
</dbReference>
<evidence type="ECO:0000256" key="11">
    <source>
        <dbReference type="ARBA" id="ARBA00023157"/>
    </source>
</evidence>
<evidence type="ECO:0000256" key="14">
    <source>
        <dbReference type="RuleBase" id="RU361277"/>
    </source>
</evidence>
<feature type="compositionally biased region" description="Basic and acidic residues" evidence="15">
    <location>
        <begin position="425"/>
        <end position="442"/>
    </location>
</feature>
<dbReference type="PANTHER" id="PTHR43880:SF10">
    <property type="entry name" value="ALCOHOL DEHYDROGENASE-LIKE 2"/>
    <property type="match status" value="1"/>
</dbReference>
<feature type="domain" description="Alcohol dehydrogenase-like N-terminal" evidence="17">
    <location>
        <begin position="39"/>
        <end position="170"/>
    </location>
</feature>
<dbReference type="Gene3D" id="1.10.10.140">
    <property type="entry name" value="Cytochrome c oxidase, subunit VIb"/>
    <property type="match status" value="1"/>
</dbReference>
<evidence type="ECO:0000313" key="18">
    <source>
        <dbReference type="EMBL" id="CAD5313460.1"/>
    </source>
</evidence>
<comment type="cofactor">
    <cofactor evidence="1 14">
        <name>Zn(2+)</name>
        <dbReference type="ChEBI" id="CHEBI:29105"/>
    </cofactor>
</comment>
<keyword evidence="6 14" id="KW-0479">Metal-binding</keyword>
<dbReference type="CDD" id="cd08301">
    <property type="entry name" value="alcohol_DH_plants"/>
    <property type="match status" value="1"/>
</dbReference>
<keyword evidence="8" id="KW-0560">Oxidoreductase</keyword>
<feature type="compositionally biased region" description="Low complexity" evidence="15">
    <location>
        <begin position="477"/>
        <end position="503"/>
    </location>
</feature>
<comment type="subcellular location">
    <subcellularLocation>
        <location evidence="2">Mitochondrion</location>
    </subcellularLocation>
</comment>
<dbReference type="InterPro" id="IPR011032">
    <property type="entry name" value="GroES-like_sf"/>
</dbReference>
<dbReference type="FunFam" id="1.10.10.140:FF:000001">
    <property type="entry name" value="Cytochrome c oxidase subunit 6B1"/>
    <property type="match status" value="1"/>
</dbReference>
<evidence type="ECO:0000256" key="6">
    <source>
        <dbReference type="ARBA" id="ARBA00022723"/>
    </source>
</evidence>
<dbReference type="GO" id="GO:0016020">
    <property type="term" value="C:membrane"/>
    <property type="evidence" value="ECO:0007669"/>
    <property type="project" value="UniProtKB-ARBA"/>
</dbReference>
<dbReference type="Gene3D" id="3.40.50.720">
    <property type="entry name" value="NAD(P)-binding Rossmann-like Domain"/>
    <property type="match status" value="1"/>
</dbReference>
<dbReference type="PANTHER" id="PTHR43880">
    <property type="entry name" value="ALCOHOL DEHYDROGENASE"/>
    <property type="match status" value="1"/>
</dbReference>
<dbReference type="PROSITE" id="PS00059">
    <property type="entry name" value="ADH_ZINC"/>
    <property type="match status" value="1"/>
</dbReference>
<dbReference type="FunFam" id="3.90.180.10:FF:000007">
    <property type="entry name" value="Alcohol dehydrogenase 6"/>
    <property type="match status" value="1"/>
</dbReference>
<evidence type="ECO:0000259" key="17">
    <source>
        <dbReference type="Pfam" id="PF08240"/>
    </source>
</evidence>
<gene>
    <name evidence="18" type="ORF">AT9943_LOCUS1960</name>
</gene>
<dbReference type="InterPro" id="IPR036291">
    <property type="entry name" value="NAD(P)-bd_dom_sf"/>
</dbReference>
<evidence type="ECO:0000256" key="13">
    <source>
        <dbReference type="ARBA" id="ARBA00049243"/>
    </source>
</evidence>
<dbReference type="Pfam" id="PF00107">
    <property type="entry name" value="ADH_zinc_N"/>
    <property type="match status" value="1"/>
</dbReference>
<feature type="domain" description="Alcohol dehydrogenase-like C-terminal" evidence="16">
    <location>
        <begin position="211"/>
        <end position="335"/>
    </location>
</feature>
<comment type="similarity">
    <text evidence="3">Belongs to the zinc-containing alcohol dehydrogenase family. Class-III subfamily.</text>
</comment>
<protein>
    <recommendedName>
        <fullName evidence="5">alcohol dehydrogenase</fullName>
        <ecNumber evidence="5">1.1.1.1</ecNumber>
    </recommendedName>
</protein>
<evidence type="ECO:0000256" key="15">
    <source>
        <dbReference type="SAM" id="MobiDB-lite"/>
    </source>
</evidence>
<evidence type="ECO:0000256" key="3">
    <source>
        <dbReference type="ARBA" id="ARBA00010902"/>
    </source>
</evidence>
<dbReference type="Pfam" id="PF02297">
    <property type="entry name" value="COX6B"/>
    <property type="match status" value="1"/>
</dbReference>
<evidence type="ECO:0000256" key="12">
    <source>
        <dbReference type="ARBA" id="ARBA00049164"/>
    </source>
</evidence>
<keyword evidence="11" id="KW-1015">Disulfide bond</keyword>
<feature type="compositionally biased region" description="Acidic residues" evidence="15">
    <location>
        <begin position="504"/>
        <end position="519"/>
    </location>
</feature>
<comment type="catalytic activity">
    <reaction evidence="12">
        <text>a secondary alcohol + NAD(+) = a ketone + NADH + H(+)</text>
        <dbReference type="Rhea" id="RHEA:10740"/>
        <dbReference type="ChEBI" id="CHEBI:15378"/>
        <dbReference type="ChEBI" id="CHEBI:17087"/>
        <dbReference type="ChEBI" id="CHEBI:35681"/>
        <dbReference type="ChEBI" id="CHEBI:57540"/>
        <dbReference type="ChEBI" id="CHEBI:57945"/>
        <dbReference type="EC" id="1.1.1.1"/>
    </reaction>
</comment>
<evidence type="ECO:0000256" key="5">
    <source>
        <dbReference type="ARBA" id="ARBA00013190"/>
    </source>
</evidence>
<dbReference type="AlphaFoldDB" id="A0A7G2DSL7"/>
<sequence>MDKASITEGKPIRCKAAILRKAGEPLVIEEIQVDPPQAYEVRIKILCTSLCHTDVTFWKLDSGPLARFPRILGHEAVGVVESIGEKVDGFKQGDVVLPVFHPQCEECKECISPKSNWCTKYTNDYLSNTRRYGMTSRFKDSRGEDIHHFIFVSSFTEYTVVDIAHLVKISPEIPVDIAALLSCSVATGLGAAWKVADVEEGSTVVIFGLGAVGLAVAEGVRLRGAAKIIGVDLNPAKFEIGKRFGITDFVNPALCGEKTISEVIREMTDVGADYSFECIGLASLMEEAFKSTRPGSGKTIVLGMEQKALPISLGSYDLLRGRTVCGTLFGGLKPKLDIPILVDRYLKKELNLEDLITHELSFEEINKAFHLLAEGNSIQCYHQKILGLRSSHLKILRASFDHTLSMADGVNAQTPSLSEQYHLEKEVKQDTSAKPVEVKEVAPEVTTQAEEVKTEQAKEESPVEEAVSVVEEKSESAPESTEVASEAPAAAEDNAEETPAAAEENNDENASEEVAEETPDEIKLETAPADFRFPTTNQTRHCFTRYVEYHRCVAAKGDDAPECDKFAKFYRSLCPSEWVDRWNEQRENGTFPGPLP</sequence>
<accession>A0A7G2DSL7</accession>
<dbReference type="InterPro" id="IPR013154">
    <property type="entry name" value="ADH-like_N"/>
</dbReference>
<evidence type="ECO:0000256" key="1">
    <source>
        <dbReference type="ARBA" id="ARBA00001947"/>
    </source>
</evidence>
<proteinExistence type="inferred from homology"/>
<keyword evidence="10" id="KW-0496">Mitochondrion</keyword>
<keyword evidence="9" id="KW-0520">NAD</keyword>
<dbReference type="InterPro" id="IPR048280">
    <property type="entry name" value="COX6B-like"/>
</dbReference>
<dbReference type="Proteomes" id="UP000516314">
    <property type="component" value="Chromosome 1"/>
</dbReference>
<name>A0A7G2DSL7_ARATH</name>
<evidence type="ECO:0000256" key="7">
    <source>
        <dbReference type="ARBA" id="ARBA00022833"/>
    </source>
</evidence>
<evidence type="ECO:0000256" key="4">
    <source>
        <dbReference type="ARBA" id="ARBA00011738"/>
    </source>
</evidence>
<dbReference type="Gene3D" id="3.90.180.10">
    <property type="entry name" value="Medium-chain alcohol dehydrogenases, catalytic domain"/>
    <property type="match status" value="1"/>
</dbReference>
<dbReference type="InterPro" id="IPR002328">
    <property type="entry name" value="ADH_Zn_CS"/>
</dbReference>
<dbReference type="GO" id="GO:0005739">
    <property type="term" value="C:mitochondrion"/>
    <property type="evidence" value="ECO:0007669"/>
    <property type="project" value="UniProtKB-SubCell"/>
</dbReference>
<dbReference type="FunFam" id="3.40.50.720:FF:000003">
    <property type="entry name" value="S-(hydroxymethyl)glutathione dehydrogenase"/>
    <property type="match status" value="1"/>
</dbReference>
<comment type="catalytic activity">
    <reaction evidence="13">
        <text>a primary alcohol + NAD(+) = an aldehyde + NADH + H(+)</text>
        <dbReference type="Rhea" id="RHEA:10736"/>
        <dbReference type="ChEBI" id="CHEBI:15378"/>
        <dbReference type="ChEBI" id="CHEBI:15734"/>
        <dbReference type="ChEBI" id="CHEBI:17478"/>
        <dbReference type="ChEBI" id="CHEBI:57540"/>
        <dbReference type="ChEBI" id="CHEBI:57945"/>
        <dbReference type="EC" id="1.1.1.1"/>
    </reaction>
</comment>
<evidence type="ECO:0000256" key="9">
    <source>
        <dbReference type="ARBA" id="ARBA00023027"/>
    </source>
</evidence>
<dbReference type="Pfam" id="PF08240">
    <property type="entry name" value="ADH_N"/>
    <property type="match status" value="1"/>
</dbReference>
<dbReference type="SUPFAM" id="SSF47694">
    <property type="entry name" value="Cytochrome c oxidase subunit h"/>
    <property type="match status" value="1"/>
</dbReference>
<dbReference type="PROSITE" id="PS51808">
    <property type="entry name" value="CHCH"/>
    <property type="match status" value="1"/>
</dbReference>
<feature type="region of interest" description="Disordered" evidence="15">
    <location>
        <begin position="425"/>
        <end position="526"/>
    </location>
</feature>
<dbReference type="SUPFAM" id="SSF50129">
    <property type="entry name" value="GroES-like"/>
    <property type="match status" value="2"/>
</dbReference>
<comment type="subunit">
    <text evidence="4">Homodimer.</text>
</comment>
<dbReference type="EMBL" id="LR881466">
    <property type="protein sequence ID" value="CAD5313460.1"/>
    <property type="molecule type" value="Genomic_DNA"/>
</dbReference>
<dbReference type="EC" id="1.1.1.1" evidence="5"/>
<dbReference type="GO" id="GO:0004022">
    <property type="term" value="F:alcohol dehydrogenase (NAD+) activity"/>
    <property type="evidence" value="ECO:0007669"/>
    <property type="project" value="UniProtKB-EC"/>
</dbReference>
<dbReference type="GO" id="GO:0008270">
    <property type="term" value="F:zinc ion binding"/>
    <property type="evidence" value="ECO:0007669"/>
    <property type="project" value="InterPro"/>
</dbReference>
<feature type="compositionally biased region" description="Basic and acidic residues" evidence="15">
    <location>
        <begin position="450"/>
        <end position="461"/>
    </location>
</feature>
<evidence type="ECO:0000256" key="8">
    <source>
        <dbReference type="ARBA" id="ARBA00023002"/>
    </source>
</evidence>
<evidence type="ECO:0000313" key="19">
    <source>
        <dbReference type="Proteomes" id="UP000516314"/>
    </source>
</evidence>
<organism evidence="18 19">
    <name type="scientific">Arabidopsis thaliana</name>
    <name type="common">Mouse-ear cress</name>
    <dbReference type="NCBI Taxonomy" id="3702"/>
    <lineage>
        <taxon>Eukaryota</taxon>
        <taxon>Viridiplantae</taxon>
        <taxon>Streptophyta</taxon>
        <taxon>Embryophyta</taxon>
        <taxon>Tracheophyta</taxon>
        <taxon>Spermatophyta</taxon>
        <taxon>Magnoliopsida</taxon>
        <taxon>eudicotyledons</taxon>
        <taxon>Gunneridae</taxon>
        <taxon>Pentapetalae</taxon>
        <taxon>rosids</taxon>
        <taxon>malvids</taxon>
        <taxon>Brassicales</taxon>
        <taxon>Brassicaceae</taxon>
        <taxon>Camelineae</taxon>
        <taxon>Arabidopsis</taxon>
    </lineage>
</organism>
<evidence type="ECO:0000259" key="16">
    <source>
        <dbReference type="Pfam" id="PF00107"/>
    </source>
</evidence>
<dbReference type="InterPro" id="IPR036549">
    <property type="entry name" value="CX6/COA6-like_sf"/>
</dbReference>
<dbReference type="SUPFAM" id="SSF51735">
    <property type="entry name" value="NAD(P)-binding Rossmann-fold domains"/>
    <property type="match status" value="1"/>
</dbReference>